<evidence type="ECO:0000313" key="3">
    <source>
        <dbReference type="Proteomes" id="UP001232245"/>
    </source>
</evidence>
<gene>
    <name evidence="2" type="ORF">J2S02_005093</name>
</gene>
<dbReference type="EC" id="2.3.1.267" evidence="2"/>
<keyword evidence="2" id="KW-0808">Transferase</keyword>
<dbReference type="RefSeq" id="WP_095299784.1">
    <property type="nucleotide sequence ID" value="NZ_CADEPK010000353.1"/>
</dbReference>
<organism evidence="2 3">
    <name type="scientific">Metabacillus niabensis</name>
    <dbReference type="NCBI Taxonomy" id="324854"/>
    <lineage>
        <taxon>Bacteria</taxon>
        <taxon>Bacillati</taxon>
        <taxon>Bacillota</taxon>
        <taxon>Bacilli</taxon>
        <taxon>Bacillales</taxon>
        <taxon>Bacillaceae</taxon>
        <taxon>Metabacillus</taxon>
    </lineage>
</organism>
<evidence type="ECO:0000259" key="1">
    <source>
        <dbReference type="PROSITE" id="PS51186"/>
    </source>
</evidence>
<protein>
    <submittedName>
        <fullName evidence="2">Ribosomal-protein-alanine N-acetyltransferase</fullName>
        <ecNumber evidence="2">2.3.1.267</ecNumber>
    </submittedName>
</protein>
<keyword evidence="3" id="KW-1185">Reference proteome</keyword>
<dbReference type="PANTHER" id="PTHR43792">
    <property type="entry name" value="GNAT FAMILY, PUTATIVE (AFU_ORTHOLOGUE AFUA_3G00765)-RELATED-RELATED"/>
    <property type="match status" value="1"/>
</dbReference>
<dbReference type="InterPro" id="IPR000182">
    <property type="entry name" value="GNAT_dom"/>
</dbReference>
<reference evidence="2 3" key="1">
    <citation type="submission" date="2023-07" db="EMBL/GenBank/DDBJ databases">
        <title>Genomic Encyclopedia of Type Strains, Phase IV (KMG-IV): sequencing the most valuable type-strain genomes for metagenomic binning, comparative biology and taxonomic classification.</title>
        <authorList>
            <person name="Goeker M."/>
        </authorList>
    </citation>
    <scope>NUCLEOTIDE SEQUENCE [LARGE SCALE GENOMIC DNA]</scope>
    <source>
        <strain evidence="2 3">DSM 17723</strain>
    </source>
</reference>
<dbReference type="Proteomes" id="UP001232245">
    <property type="component" value="Unassembled WGS sequence"/>
</dbReference>
<evidence type="ECO:0000313" key="2">
    <source>
        <dbReference type="EMBL" id="MDQ0228704.1"/>
    </source>
</evidence>
<dbReference type="SUPFAM" id="SSF55729">
    <property type="entry name" value="Acyl-CoA N-acyltransferases (Nat)"/>
    <property type="match status" value="1"/>
</dbReference>
<comment type="caution">
    <text evidence="2">The sequence shown here is derived from an EMBL/GenBank/DDBJ whole genome shotgun (WGS) entry which is preliminary data.</text>
</comment>
<dbReference type="Gene3D" id="3.40.630.30">
    <property type="match status" value="1"/>
</dbReference>
<dbReference type="InterPro" id="IPR016181">
    <property type="entry name" value="Acyl_CoA_acyltransferase"/>
</dbReference>
<dbReference type="EMBL" id="JAUSTZ010000031">
    <property type="protein sequence ID" value="MDQ0228704.1"/>
    <property type="molecule type" value="Genomic_DNA"/>
</dbReference>
<dbReference type="PANTHER" id="PTHR43792:SF9">
    <property type="entry name" value="RIBOSOMAL-PROTEIN-ALANINE ACETYLTRANSFERASE"/>
    <property type="match status" value="1"/>
</dbReference>
<sequence length="177" mass="20442">MINDLYTRRLHLRKMTIEDAPKLFKIWSDPNVTKYMNIHRFTNVNEAIEMITFLNGLAEENKAIRYSIFQRETNEIIGSCGFNSFDLENCKTEIGYDIAKPYWGNGYAPESIAILVETAFKELNLNRVEAKVEPENVNSIKVLQKLGFTYEGTLRQSEKSKGKFIDLAIYSKLKSDI</sequence>
<keyword evidence="2" id="KW-0012">Acyltransferase</keyword>
<name>A0ABT9Z8X3_9BACI</name>
<proteinExistence type="predicted"/>
<dbReference type="InterPro" id="IPR051531">
    <property type="entry name" value="N-acetyltransferase"/>
</dbReference>
<dbReference type="Pfam" id="PF13302">
    <property type="entry name" value="Acetyltransf_3"/>
    <property type="match status" value="1"/>
</dbReference>
<feature type="domain" description="N-acetyltransferase" evidence="1">
    <location>
        <begin position="10"/>
        <end position="166"/>
    </location>
</feature>
<accession>A0ABT9Z8X3</accession>
<dbReference type="GO" id="GO:0008999">
    <property type="term" value="F:protein-N-terminal-alanine acetyltransferase activity"/>
    <property type="evidence" value="ECO:0007669"/>
    <property type="project" value="UniProtKB-EC"/>
</dbReference>
<dbReference type="PROSITE" id="PS51186">
    <property type="entry name" value="GNAT"/>
    <property type="match status" value="1"/>
</dbReference>